<dbReference type="SUPFAM" id="SSF49464">
    <property type="entry name" value="Carboxypeptidase regulatory domain-like"/>
    <property type="match status" value="1"/>
</dbReference>
<dbReference type="AlphaFoldDB" id="A0A2P8HKT0"/>
<dbReference type="InterPro" id="IPR039426">
    <property type="entry name" value="TonB-dep_rcpt-like"/>
</dbReference>
<keyword evidence="11 12" id="KW-0998">Cell outer membrane</keyword>
<evidence type="ECO:0000313" key="17">
    <source>
        <dbReference type="Proteomes" id="UP000240971"/>
    </source>
</evidence>
<comment type="subcellular location">
    <subcellularLocation>
        <location evidence="1 12">Cell outer membrane</location>
        <topology evidence="1 12">Multi-pass membrane protein</topology>
    </subcellularLocation>
</comment>
<dbReference type="PANTHER" id="PTHR32552">
    <property type="entry name" value="FERRICHROME IRON RECEPTOR-RELATED"/>
    <property type="match status" value="1"/>
</dbReference>
<dbReference type="PANTHER" id="PTHR32552:SF68">
    <property type="entry name" value="FERRICHROME OUTER MEMBRANE TRANSPORTER_PHAGE RECEPTOR"/>
    <property type="match status" value="1"/>
</dbReference>
<dbReference type="Pfam" id="PF07715">
    <property type="entry name" value="Plug"/>
    <property type="match status" value="1"/>
</dbReference>
<evidence type="ECO:0000256" key="4">
    <source>
        <dbReference type="ARBA" id="ARBA00022496"/>
    </source>
</evidence>
<evidence type="ECO:0000256" key="13">
    <source>
        <dbReference type="RuleBase" id="RU003357"/>
    </source>
</evidence>
<feature type="domain" description="TonB-dependent receptor plug" evidence="15">
    <location>
        <begin position="149"/>
        <end position="256"/>
    </location>
</feature>
<reference evidence="16 17" key="1">
    <citation type="submission" date="2018-03" db="EMBL/GenBank/DDBJ databases">
        <title>Genomic Encyclopedia of Archaeal and Bacterial Type Strains, Phase II (KMG-II): from individual species to whole genera.</title>
        <authorList>
            <person name="Goeker M."/>
        </authorList>
    </citation>
    <scope>NUCLEOTIDE SEQUENCE [LARGE SCALE GENOMIC DNA]</scope>
    <source>
        <strain evidence="16 17">DSM 24859</strain>
    </source>
</reference>
<dbReference type="InterPro" id="IPR000531">
    <property type="entry name" value="Beta-barrel_TonB"/>
</dbReference>
<dbReference type="PROSITE" id="PS52016">
    <property type="entry name" value="TONB_DEPENDENT_REC_3"/>
    <property type="match status" value="1"/>
</dbReference>
<keyword evidence="7" id="KW-0408">Iron</keyword>
<keyword evidence="16" id="KW-0675">Receptor</keyword>
<dbReference type="InterPro" id="IPR008969">
    <property type="entry name" value="CarboxyPept-like_regulatory"/>
</dbReference>
<evidence type="ECO:0000256" key="11">
    <source>
        <dbReference type="ARBA" id="ARBA00023237"/>
    </source>
</evidence>
<evidence type="ECO:0000256" key="6">
    <source>
        <dbReference type="ARBA" id="ARBA00022729"/>
    </source>
</evidence>
<keyword evidence="2 12" id="KW-0813">Transport</keyword>
<evidence type="ECO:0000256" key="2">
    <source>
        <dbReference type="ARBA" id="ARBA00022448"/>
    </source>
</evidence>
<evidence type="ECO:0000256" key="3">
    <source>
        <dbReference type="ARBA" id="ARBA00022452"/>
    </source>
</evidence>
<evidence type="ECO:0000256" key="8">
    <source>
        <dbReference type="ARBA" id="ARBA00023065"/>
    </source>
</evidence>
<dbReference type="GO" id="GO:0015344">
    <property type="term" value="F:siderophore uptake transmembrane transporter activity"/>
    <property type="evidence" value="ECO:0007669"/>
    <property type="project" value="TreeGrafter"/>
</dbReference>
<dbReference type="Pfam" id="PF13715">
    <property type="entry name" value="CarbopepD_reg_2"/>
    <property type="match status" value="1"/>
</dbReference>
<comment type="similarity">
    <text evidence="12 13">Belongs to the TonB-dependent receptor family.</text>
</comment>
<dbReference type="Gene3D" id="2.40.170.20">
    <property type="entry name" value="TonB-dependent receptor, beta-barrel domain"/>
    <property type="match status" value="1"/>
</dbReference>
<dbReference type="InterPro" id="IPR037066">
    <property type="entry name" value="Plug_dom_sf"/>
</dbReference>
<evidence type="ECO:0000256" key="12">
    <source>
        <dbReference type="PROSITE-ProRule" id="PRU01360"/>
    </source>
</evidence>
<keyword evidence="17" id="KW-1185">Reference proteome</keyword>
<keyword evidence="9 13" id="KW-0798">TonB box</keyword>
<evidence type="ECO:0000256" key="7">
    <source>
        <dbReference type="ARBA" id="ARBA00023004"/>
    </source>
</evidence>
<dbReference type="EMBL" id="PYAW01000003">
    <property type="protein sequence ID" value="PSL46823.1"/>
    <property type="molecule type" value="Genomic_DNA"/>
</dbReference>
<evidence type="ECO:0000256" key="5">
    <source>
        <dbReference type="ARBA" id="ARBA00022692"/>
    </source>
</evidence>
<accession>A0A2P8HKT0</accession>
<dbReference type="Pfam" id="PF00593">
    <property type="entry name" value="TonB_dep_Rec_b-barrel"/>
    <property type="match status" value="1"/>
</dbReference>
<keyword evidence="5 12" id="KW-0812">Transmembrane</keyword>
<evidence type="ECO:0000256" key="9">
    <source>
        <dbReference type="ARBA" id="ARBA00023077"/>
    </source>
</evidence>
<comment type="caution">
    <text evidence="16">The sequence shown here is derived from an EMBL/GenBank/DDBJ whole genome shotgun (WGS) entry which is preliminary data.</text>
</comment>
<keyword evidence="10 12" id="KW-0472">Membrane</keyword>
<organism evidence="16 17">
    <name type="scientific">Chitinophaga niastensis</name>
    <dbReference type="NCBI Taxonomy" id="536980"/>
    <lineage>
        <taxon>Bacteria</taxon>
        <taxon>Pseudomonadati</taxon>
        <taxon>Bacteroidota</taxon>
        <taxon>Chitinophagia</taxon>
        <taxon>Chitinophagales</taxon>
        <taxon>Chitinophagaceae</taxon>
        <taxon>Chitinophaga</taxon>
    </lineage>
</organism>
<evidence type="ECO:0000259" key="15">
    <source>
        <dbReference type="Pfam" id="PF07715"/>
    </source>
</evidence>
<evidence type="ECO:0000256" key="1">
    <source>
        <dbReference type="ARBA" id="ARBA00004571"/>
    </source>
</evidence>
<keyword evidence="4" id="KW-0410">Iron transport</keyword>
<dbReference type="Gene3D" id="2.170.130.10">
    <property type="entry name" value="TonB-dependent receptor, plug domain"/>
    <property type="match status" value="1"/>
</dbReference>
<dbReference type="InterPro" id="IPR012910">
    <property type="entry name" value="Plug_dom"/>
</dbReference>
<dbReference type="Proteomes" id="UP000240971">
    <property type="component" value="Unassembled WGS sequence"/>
</dbReference>
<dbReference type="InterPro" id="IPR036942">
    <property type="entry name" value="Beta-barrel_TonB_sf"/>
</dbReference>
<proteinExistence type="inferred from homology"/>
<protein>
    <submittedName>
        <fullName evidence="16">Iron complex outermembrane receptor protein</fullName>
    </submittedName>
</protein>
<dbReference type="SUPFAM" id="SSF56935">
    <property type="entry name" value="Porins"/>
    <property type="match status" value="1"/>
</dbReference>
<name>A0A2P8HKT0_CHINA</name>
<evidence type="ECO:0000259" key="14">
    <source>
        <dbReference type="Pfam" id="PF00593"/>
    </source>
</evidence>
<keyword evidence="8" id="KW-0406">Ion transport</keyword>
<evidence type="ECO:0000313" key="16">
    <source>
        <dbReference type="EMBL" id="PSL46823.1"/>
    </source>
</evidence>
<keyword evidence="3 12" id="KW-1134">Transmembrane beta strand</keyword>
<dbReference type="GO" id="GO:0009279">
    <property type="term" value="C:cell outer membrane"/>
    <property type="evidence" value="ECO:0007669"/>
    <property type="project" value="UniProtKB-SubCell"/>
</dbReference>
<keyword evidence="6" id="KW-0732">Signal</keyword>
<evidence type="ECO:0000256" key="10">
    <source>
        <dbReference type="ARBA" id="ARBA00023136"/>
    </source>
</evidence>
<sequence>MFHTGCLTFRLRSHPMNLDQVMLVRKPKTENRYTYMKQLMLLVLLAIAGTLHAQSLITGTISNKTNGKPLEGVTVSINQTGALTDNKGHYSIHLPKKGAYTLTASYIGFKPFTTTINANNSTQFSDITLEETGLFVKPVEISSLRAGKNAPFVNTTVSAEEIKKNNLGQDLPILLDQQPGVVTNSDAGTGIGYTGMRVRGSDITRINVTVNGIPINDAESQGTFFVNMPDFASSVSSIQLQRGVGTSTNGAGAFGATLNLSTNEFNENAYGEISNSYGSFNSWKHTVKAGSGLINDHFTIDARLSQITSDGYIDRATSDLRSFYTSAAYISKKTAIRLNVFSGKEKTYQAWNGVPQALLESDRTYNSSGTEKPGTPYDNETDNYQQDHYQLFLNQEINANLNFNVALHLTRGRGYYEEYKAAQAYSAYGLNAPIINRDTIQTTDLVRQLWLDNYFYGSVFSLNRTGEKLNWSLGGGWNRYTGDHYGKIIWAAVGIDKDHKYYNYPAAKNDFNIYWKGEYKITTALSLFADLQYRNIMYNMDGFEAAPAYIAHVNYNFFNPKAGISYHINRTNRIFASVAIANKEPNRGDFENNYGVATPKPEVLRDVEAGYEWNNSIATIAANVYYMNYKNQLVQTGMLTDVGAYVRTNIPKSYRMGIEVNGNVKLGNAFTVAANVALSQNKVLDYNATSYDSNYIAHTQQYNKTDISFSPTFVGGFTLSAKPIKNLNIDLLGKYVSRQYMDNTSNARGSLNPYFVSNLRFNYIVPQTLFRELGVQLLLNNILNAKYEPNGSTYSSFDLKTNRVAYDSYYYPMAGLNFFVGLTIGF</sequence>
<gene>
    <name evidence="16" type="ORF">CLV51_103807</name>
</gene>
<dbReference type="Gene3D" id="2.60.40.1120">
    <property type="entry name" value="Carboxypeptidase-like, regulatory domain"/>
    <property type="match status" value="1"/>
</dbReference>
<feature type="domain" description="TonB-dependent receptor-like beta-barrel" evidence="14">
    <location>
        <begin position="346"/>
        <end position="766"/>
    </location>
</feature>